<keyword evidence="8 12" id="KW-1133">Transmembrane helix</keyword>
<dbReference type="GO" id="GO:0030150">
    <property type="term" value="P:protein import into mitochondrial matrix"/>
    <property type="evidence" value="ECO:0007669"/>
    <property type="project" value="UniProtKB-UniRule"/>
</dbReference>
<protein>
    <recommendedName>
        <fullName evidence="12">Presequence translocated-associated motor subunit PAM17</fullName>
    </recommendedName>
</protein>
<keyword evidence="10 12" id="KW-0496">Mitochondrion</keyword>
<keyword evidence="3 12" id="KW-0813">Transport</keyword>
<sequence length="272" mass="30369">MNRHSNKLSRKLSIFVITTKTHQKSQSPLSIRMLYSAPTLRTAAASCRIQPSFLTSCTYQTASTTPLRTPDTQTPSSRRRALVPKYKRNVTFQSSTSSTRSASTTASSSPTKTSKSSSAQTEVLDWNTFFKLRRTRRWFQLGSSLGTGFGGFAIGAQILTHTDMDALVGQIPLDPFITLGLVTFACGGAGWLTGPILGTAAFNVKNRKFRQQMDIKEKEFYARVKKYRVDPSASSMANPVPDYYGEKISSVAGYRQWLKDQRAFNRKRQTYV</sequence>
<evidence type="ECO:0000256" key="11">
    <source>
        <dbReference type="ARBA" id="ARBA00023136"/>
    </source>
</evidence>
<evidence type="ECO:0000256" key="6">
    <source>
        <dbReference type="ARBA" id="ARBA00022927"/>
    </source>
</evidence>
<feature type="region of interest" description="Disordered" evidence="13">
    <location>
        <begin position="63"/>
        <end position="117"/>
    </location>
</feature>
<gene>
    <name evidence="14" type="ORF">BGAL_0010g00600</name>
</gene>
<evidence type="ECO:0000256" key="7">
    <source>
        <dbReference type="ARBA" id="ARBA00022946"/>
    </source>
</evidence>
<reference evidence="14 15" key="1">
    <citation type="submission" date="2017-12" db="EMBL/GenBank/DDBJ databases">
        <title>Comparative genomics of Botrytis spp.</title>
        <authorList>
            <person name="Valero-Jimenez C.A."/>
            <person name="Tapia P."/>
            <person name="Veloso J."/>
            <person name="Silva-Moreno E."/>
            <person name="Staats M."/>
            <person name="Valdes J.H."/>
            <person name="Van Kan J.A.L."/>
        </authorList>
    </citation>
    <scope>NUCLEOTIDE SEQUENCE [LARGE SCALE GENOMIC DNA]</scope>
    <source>
        <strain evidence="14 15">MUCL435</strain>
    </source>
</reference>
<evidence type="ECO:0000256" key="2">
    <source>
        <dbReference type="ARBA" id="ARBA00006837"/>
    </source>
</evidence>
<keyword evidence="6 12" id="KW-0653">Protein transport</keyword>
<comment type="function">
    <text evidence="12">Component of the PAM complex, a complex required for the translocation of transit peptide-containing proteins from the inner membrane into the mitochondrial matrix in an ATP-dependent manner.</text>
</comment>
<comment type="similarity">
    <text evidence="2 12">Belongs to the PAM17 family.</text>
</comment>
<comment type="subunit">
    <text evidence="12">Component of the PAM complex.</text>
</comment>
<evidence type="ECO:0000313" key="14">
    <source>
        <dbReference type="EMBL" id="THV55340.1"/>
    </source>
</evidence>
<comment type="subcellular location">
    <subcellularLocation>
        <location evidence="1 12">Mitochondrion inner membrane</location>
        <topology evidence="1 12">Multi-pass membrane protein</topology>
    </subcellularLocation>
</comment>
<dbReference type="EMBL" id="PQXL01000010">
    <property type="protein sequence ID" value="THV55340.1"/>
    <property type="molecule type" value="Genomic_DNA"/>
</dbReference>
<organism evidence="14 15">
    <name type="scientific">Botrytis galanthina</name>
    <dbReference type="NCBI Taxonomy" id="278940"/>
    <lineage>
        <taxon>Eukaryota</taxon>
        <taxon>Fungi</taxon>
        <taxon>Dikarya</taxon>
        <taxon>Ascomycota</taxon>
        <taxon>Pezizomycotina</taxon>
        <taxon>Leotiomycetes</taxon>
        <taxon>Helotiales</taxon>
        <taxon>Sclerotiniaceae</taxon>
        <taxon>Botrytis</taxon>
    </lineage>
</organism>
<evidence type="ECO:0000313" key="15">
    <source>
        <dbReference type="Proteomes" id="UP000308671"/>
    </source>
</evidence>
<keyword evidence="9 12" id="KW-0811">Translocation</keyword>
<evidence type="ECO:0000256" key="9">
    <source>
        <dbReference type="ARBA" id="ARBA00023010"/>
    </source>
</evidence>
<evidence type="ECO:0000256" key="10">
    <source>
        <dbReference type="ARBA" id="ARBA00023128"/>
    </source>
</evidence>
<dbReference type="GO" id="GO:0001405">
    <property type="term" value="C:PAM complex, Tim23 associated import motor"/>
    <property type="evidence" value="ECO:0007669"/>
    <property type="project" value="UniProtKB-UniRule"/>
</dbReference>
<keyword evidence="11 12" id="KW-0472">Membrane</keyword>
<accession>A0A4S8RC46</accession>
<evidence type="ECO:0000256" key="13">
    <source>
        <dbReference type="SAM" id="MobiDB-lite"/>
    </source>
</evidence>
<keyword evidence="4 12" id="KW-0812">Transmembrane</keyword>
<evidence type="ECO:0000256" key="1">
    <source>
        <dbReference type="ARBA" id="ARBA00004448"/>
    </source>
</evidence>
<proteinExistence type="inferred from homology"/>
<feature type="compositionally biased region" description="Polar residues" evidence="13">
    <location>
        <begin position="63"/>
        <end position="76"/>
    </location>
</feature>
<evidence type="ECO:0000256" key="3">
    <source>
        <dbReference type="ARBA" id="ARBA00022448"/>
    </source>
</evidence>
<dbReference type="PANTHER" id="PTHR28021:SF1">
    <property type="entry name" value="PRESEQUENCE TRANSLOCATED-ASSOCIATED MOTOR SUBUNIT PAM17, MITOCHONDRIAL"/>
    <property type="match status" value="1"/>
</dbReference>
<comment type="caution">
    <text evidence="14">The sequence shown here is derived from an EMBL/GenBank/DDBJ whole genome shotgun (WGS) entry which is preliminary data.</text>
</comment>
<dbReference type="Proteomes" id="UP000308671">
    <property type="component" value="Unassembled WGS sequence"/>
</dbReference>
<keyword evidence="5 12" id="KW-0999">Mitochondrion inner membrane</keyword>
<feature type="transmembrane region" description="Helical" evidence="12">
    <location>
        <begin position="138"/>
        <end position="159"/>
    </location>
</feature>
<dbReference type="PANTHER" id="PTHR28021">
    <property type="entry name" value="PRESEQUENCE TRANSLOCATED-ASSOCIATED MOTOR SUBUNIT PAM17, MITOCHONDRIAL"/>
    <property type="match status" value="1"/>
</dbReference>
<feature type="compositionally biased region" description="Basic residues" evidence="13">
    <location>
        <begin position="77"/>
        <end position="88"/>
    </location>
</feature>
<evidence type="ECO:0000256" key="4">
    <source>
        <dbReference type="ARBA" id="ARBA00022692"/>
    </source>
</evidence>
<dbReference type="InterPro" id="IPR013875">
    <property type="entry name" value="Pam17"/>
</dbReference>
<dbReference type="Pfam" id="PF08566">
    <property type="entry name" value="Pam17"/>
    <property type="match status" value="1"/>
</dbReference>
<evidence type="ECO:0000256" key="5">
    <source>
        <dbReference type="ARBA" id="ARBA00022792"/>
    </source>
</evidence>
<keyword evidence="7" id="KW-0809">Transit peptide</keyword>
<feature type="compositionally biased region" description="Low complexity" evidence="13">
    <location>
        <begin position="94"/>
        <end position="117"/>
    </location>
</feature>
<name>A0A4S8RC46_9HELO</name>
<dbReference type="OrthoDB" id="5970083at2759"/>
<feature type="transmembrane region" description="Helical" evidence="12">
    <location>
        <begin position="179"/>
        <end position="204"/>
    </location>
</feature>
<evidence type="ECO:0000256" key="12">
    <source>
        <dbReference type="RuleBase" id="RU367146"/>
    </source>
</evidence>
<evidence type="ECO:0000256" key="8">
    <source>
        <dbReference type="ARBA" id="ARBA00022989"/>
    </source>
</evidence>
<keyword evidence="15" id="KW-1185">Reference proteome</keyword>
<dbReference type="AlphaFoldDB" id="A0A4S8RC46"/>